<feature type="region of interest" description="Disordered" evidence="2">
    <location>
        <begin position="197"/>
        <end position="525"/>
    </location>
</feature>
<dbReference type="OMA" id="QDYRPME"/>
<dbReference type="InterPro" id="IPR054059">
    <property type="entry name" value="MORF/ORRM1/DAG-like_MORF"/>
</dbReference>
<evidence type="ECO:0000256" key="2">
    <source>
        <dbReference type="SAM" id="MobiDB-lite"/>
    </source>
</evidence>
<dbReference type="Gene3D" id="3.30.70.80">
    <property type="entry name" value="Peptidase S8 propeptide/proteinase inhibitor I9"/>
    <property type="match status" value="1"/>
</dbReference>
<dbReference type="EMBL" id="EF085385">
    <property type="protein sequence ID" value="ABK24691.1"/>
    <property type="molecule type" value="mRNA"/>
</dbReference>
<evidence type="ECO:0000256" key="3">
    <source>
        <dbReference type="SAM" id="SignalP"/>
    </source>
</evidence>
<sequence>MSPRLCLLRTVTLARAFSTASSTISAHSSSPALLPKSSSSPVLSGYGHLCGFNRPSPPSRCMIVRCRVSNSGSVYSPLDSNDSGRRESLFPGCDYEHWLVTMEFPDPQTTREQKIDTFVKTLANVVGSEEEAKKRIYALSTTTYTGFMCEISEELSEKIKKEPGVEWVLPDSYGDPIKKEYGVGDKYINGVIIPDTRVYNRPTGRDRPRNRRRDSMPIERRDVQTSRDPLPTLGGRDNIQGNSVPGDQRDFRPTESRDSMQGGQRVYRPMDGRATVAGDRQDYRPLPGDRQDYRPPVDARGPVPGYRQDYRPPVDARGPMPGYQQDYRPPVDARGPFPGNQQDYRPPVDARGQFPGNQQDYRPPVDARGPMPEYRQDYRPPLDGRDSMSANQQDYRPPVDARGPMPEYRQDYRPPLDGRDSMSAVRQDYRSPVDARGPMPVSGDQQDYRPPVDPRGATQGGQLDYRPPTEGKGWMPGQRQDYMPPMEGGGSVSGESRGYMPSREPTQGQQRDSIGVQSQDPVHVV</sequence>
<feature type="compositionally biased region" description="Basic and acidic residues" evidence="2">
    <location>
        <begin position="247"/>
        <end position="258"/>
    </location>
</feature>
<name>A9NVN0_PICSI</name>
<dbReference type="AlphaFoldDB" id="A9NVN0"/>
<feature type="compositionally biased region" description="Basic and acidic residues" evidence="2">
    <location>
        <begin position="279"/>
        <end position="297"/>
    </location>
</feature>
<dbReference type="GO" id="GO:0016554">
    <property type="term" value="P:cytidine to uridine editing"/>
    <property type="evidence" value="ECO:0007669"/>
    <property type="project" value="InterPro"/>
</dbReference>
<evidence type="ECO:0000256" key="1">
    <source>
        <dbReference type="ARBA" id="ARBA00022946"/>
    </source>
</evidence>
<feature type="compositionally biased region" description="Basic and acidic residues" evidence="2">
    <location>
        <begin position="408"/>
        <end position="420"/>
    </location>
</feature>
<feature type="signal peptide" evidence="3">
    <location>
        <begin position="1"/>
        <end position="16"/>
    </location>
</feature>
<proteinExistence type="evidence at transcript level"/>
<feature type="compositionally biased region" description="Basic and acidic residues" evidence="2">
    <location>
        <begin position="374"/>
        <end position="386"/>
    </location>
</feature>
<feature type="chain" id="PRO_5002739635" description="MORF/ORRM1/DAG-like MORF domain-containing protein" evidence="3">
    <location>
        <begin position="17"/>
        <end position="525"/>
    </location>
</feature>
<accession>A9NVN0</accession>
<dbReference type="GO" id="GO:0005739">
    <property type="term" value="C:mitochondrion"/>
    <property type="evidence" value="ECO:0007669"/>
    <property type="project" value="TreeGrafter"/>
</dbReference>
<feature type="domain" description="MORF/ORRM1/DAG-like MORF" evidence="4">
    <location>
        <begin position="95"/>
        <end position="183"/>
    </location>
</feature>
<feature type="compositionally biased region" description="Basic and acidic residues" evidence="2">
    <location>
        <begin position="203"/>
        <end position="225"/>
    </location>
</feature>
<protein>
    <recommendedName>
        <fullName evidence="4">MORF/ORRM1/DAG-like MORF domain-containing protein</fullName>
    </recommendedName>
</protein>
<dbReference type="InterPro" id="IPR039206">
    <property type="entry name" value="MORF/ORRM1/DAG-like"/>
</dbReference>
<reference evidence="5" key="1">
    <citation type="journal article" date="2008" name="BMC Genomics">
        <title>A conifer genomics resource of 200,000 spruce (Picea spp.) ESTs and 6,464 high-quality, sequence-finished full-length cDNAs for Sitka spruce (Picea sitchensis).</title>
        <authorList>
            <person name="Ralph S.G."/>
            <person name="Chun H.J."/>
            <person name="Kolosova N."/>
            <person name="Cooper D."/>
            <person name="Oddy C."/>
            <person name="Ritland C.E."/>
            <person name="Kirkpatrick R."/>
            <person name="Moore R."/>
            <person name="Barber S."/>
            <person name="Holt R.A."/>
            <person name="Jones S.J."/>
            <person name="Marra M.A."/>
            <person name="Douglas C.J."/>
            <person name="Ritland K."/>
            <person name="Bohlmann J."/>
        </authorList>
    </citation>
    <scope>NUCLEOTIDE SEQUENCE</scope>
    <source>
        <tissue evidence="5">Bark</tissue>
    </source>
</reference>
<dbReference type="Pfam" id="PF21864">
    <property type="entry name" value="MORF_dom"/>
    <property type="match status" value="1"/>
</dbReference>
<feature type="compositionally biased region" description="Polar residues" evidence="2">
    <location>
        <begin position="504"/>
        <end position="525"/>
    </location>
</feature>
<evidence type="ECO:0000313" key="5">
    <source>
        <dbReference type="EMBL" id="ABK24691.1"/>
    </source>
</evidence>
<dbReference type="GO" id="GO:0080156">
    <property type="term" value="P:mitochondrial mRNA modification"/>
    <property type="evidence" value="ECO:0007669"/>
    <property type="project" value="TreeGrafter"/>
</dbReference>
<keyword evidence="1" id="KW-0809">Transit peptide</keyword>
<evidence type="ECO:0000259" key="4">
    <source>
        <dbReference type="Pfam" id="PF21864"/>
    </source>
</evidence>
<dbReference type="PANTHER" id="PTHR31346">
    <property type="entry name" value="MULTIPLE ORGANELLAR RNA EDITING FACTOR 2, CHLOROPLASTIC-RELATED-RELATED"/>
    <property type="match status" value="1"/>
</dbReference>
<organism evidence="5">
    <name type="scientific">Picea sitchensis</name>
    <name type="common">Sitka spruce</name>
    <name type="synonym">Pinus sitchensis</name>
    <dbReference type="NCBI Taxonomy" id="3332"/>
    <lineage>
        <taxon>Eukaryota</taxon>
        <taxon>Viridiplantae</taxon>
        <taxon>Streptophyta</taxon>
        <taxon>Embryophyta</taxon>
        <taxon>Tracheophyta</taxon>
        <taxon>Spermatophyta</taxon>
        <taxon>Pinopsida</taxon>
        <taxon>Pinidae</taxon>
        <taxon>Conifers I</taxon>
        <taxon>Pinales</taxon>
        <taxon>Pinaceae</taxon>
        <taxon>Picea</taxon>
    </lineage>
</organism>
<keyword evidence="3" id="KW-0732">Signal</keyword>
<dbReference type="InterPro" id="IPR037045">
    <property type="entry name" value="S8pro/Inhibitor_I9_sf"/>
</dbReference>